<evidence type="ECO:0000256" key="10">
    <source>
        <dbReference type="SAM" id="Coils"/>
    </source>
</evidence>
<dbReference type="GO" id="GO:0043590">
    <property type="term" value="C:bacterial nucleoid"/>
    <property type="evidence" value="ECO:0007669"/>
    <property type="project" value="TreeGrafter"/>
</dbReference>
<dbReference type="GO" id="GO:0009432">
    <property type="term" value="P:SOS response"/>
    <property type="evidence" value="ECO:0007669"/>
    <property type="project" value="TreeGrafter"/>
</dbReference>
<dbReference type="STRING" id="1194090.SAMN05443144_11346"/>
<keyword evidence="13" id="KW-1185">Reference proteome</keyword>
<evidence type="ECO:0000256" key="9">
    <source>
        <dbReference type="PIRNR" id="PIRNR003128"/>
    </source>
</evidence>
<evidence type="ECO:0000256" key="5">
    <source>
        <dbReference type="ARBA" id="ARBA00022763"/>
    </source>
</evidence>
<dbReference type="AlphaFoldDB" id="A0A1M5EG93"/>
<dbReference type="NCBIfam" id="TIGR00634">
    <property type="entry name" value="recN"/>
    <property type="match status" value="1"/>
</dbReference>
<feature type="coiled-coil region" evidence="10">
    <location>
        <begin position="329"/>
        <end position="370"/>
    </location>
</feature>
<sequence length="572" mass="65824">MTMIQSLYIKDFALIDELEVSFREGLNILTGQTGAGKSIIIGALNMILGERADTEVIRQGADKAIAEAILKVDDHGAFEPLLKEHAVELRPELILRREIRSSGSRAFINDTPVTISVLKQVGNFLVDLHGQHDHQLLLKEENHRAVVDGFESVAPKQKVYRREYEQMLGLRKRLQKLRKRERELQEKVELYRFQVQELEEAELDPREEEELEAEMHLLDNAEELDQKAASIVEIGRENELNVVDLLNRVKLHLEDIARIEPDFENYLEEITSARITIQETVQFAERYRSSIEFNPNRLEKLRSRQHELNRLRKKYHRTIPEMIQYLQEIREELNLAENFDLEIEKIEAQIRDQAESLAEAARDLHEVRRQTGAMISKQIEEELEEMGIPHADFDVRVDWMIASEERGWITIDGRPVECTEHGCDDIRLFISTNKGEEPKPLAKIASGGEISRVMLALKSIIAREQSLPVMIFDEIDTGISGEISEKVGRTMRRLSKKCQIIAITHQPQIASQAHQHYKVRKVESDGRTVSQIVPLDDDEHVREVATLMSGEMITDSTLTSARELIEKNTFSN</sequence>
<keyword evidence="7 9" id="KW-0234">DNA repair</keyword>
<keyword evidence="6" id="KW-0067">ATP-binding</keyword>
<evidence type="ECO:0000256" key="8">
    <source>
        <dbReference type="ARBA" id="ARBA00033408"/>
    </source>
</evidence>
<keyword evidence="10" id="KW-0175">Coiled coil</keyword>
<evidence type="ECO:0000256" key="7">
    <source>
        <dbReference type="ARBA" id="ARBA00023204"/>
    </source>
</evidence>
<evidence type="ECO:0000256" key="2">
    <source>
        <dbReference type="ARBA" id="ARBA00009441"/>
    </source>
</evidence>
<dbReference type="PANTHER" id="PTHR11059:SF0">
    <property type="entry name" value="DNA REPAIR PROTEIN RECN"/>
    <property type="match status" value="1"/>
</dbReference>
<keyword evidence="5 9" id="KW-0227">DNA damage</keyword>
<comment type="function">
    <text evidence="1 9">May be involved in recombinational repair of damaged DNA.</text>
</comment>
<proteinExistence type="inferred from homology"/>
<feature type="domain" description="RecF/RecN/SMC N-terminal" evidence="11">
    <location>
        <begin position="3"/>
        <end position="524"/>
    </location>
</feature>
<dbReference type="GO" id="GO:0006310">
    <property type="term" value="P:DNA recombination"/>
    <property type="evidence" value="ECO:0007669"/>
    <property type="project" value="InterPro"/>
</dbReference>
<dbReference type="FunFam" id="3.40.50.300:FF:000319">
    <property type="entry name" value="DNA repair protein RecN"/>
    <property type="match status" value="1"/>
</dbReference>
<reference evidence="12 13" key="1">
    <citation type="submission" date="2016-11" db="EMBL/GenBank/DDBJ databases">
        <authorList>
            <person name="Jaros S."/>
            <person name="Januszkiewicz K."/>
            <person name="Wedrychowicz H."/>
        </authorList>
    </citation>
    <scope>NUCLEOTIDE SEQUENCE [LARGE SCALE GENOMIC DNA]</scope>
    <source>
        <strain evidence="12 13">DSM 21986</strain>
    </source>
</reference>
<dbReference type="EMBL" id="FQUS01000013">
    <property type="protein sequence ID" value="SHF78082.1"/>
    <property type="molecule type" value="Genomic_DNA"/>
</dbReference>
<dbReference type="Gene3D" id="3.40.50.300">
    <property type="entry name" value="P-loop containing nucleotide triphosphate hydrolases"/>
    <property type="match status" value="2"/>
</dbReference>
<dbReference type="InterPro" id="IPR027417">
    <property type="entry name" value="P-loop_NTPase"/>
</dbReference>
<keyword evidence="4" id="KW-0547">Nucleotide-binding</keyword>
<evidence type="ECO:0000313" key="13">
    <source>
        <dbReference type="Proteomes" id="UP000184041"/>
    </source>
</evidence>
<dbReference type="Pfam" id="PF02463">
    <property type="entry name" value="SMC_N"/>
    <property type="match status" value="1"/>
</dbReference>
<evidence type="ECO:0000256" key="6">
    <source>
        <dbReference type="ARBA" id="ARBA00022840"/>
    </source>
</evidence>
<accession>A0A1M5EG93</accession>
<dbReference type="InterPro" id="IPR003395">
    <property type="entry name" value="RecF/RecN/SMC_N"/>
</dbReference>
<dbReference type="Proteomes" id="UP000184041">
    <property type="component" value="Unassembled WGS sequence"/>
</dbReference>
<protein>
    <recommendedName>
        <fullName evidence="3 9">DNA repair protein RecN</fullName>
    </recommendedName>
    <alternativeName>
        <fullName evidence="8 9">Recombination protein N</fullName>
    </alternativeName>
</protein>
<dbReference type="GO" id="GO:0005524">
    <property type="term" value="F:ATP binding"/>
    <property type="evidence" value="ECO:0007669"/>
    <property type="project" value="UniProtKB-KW"/>
</dbReference>
<feature type="coiled-coil region" evidence="10">
    <location>
        <begin position="160"/>
        <end position="201"/>
    </location>
</feature>
<dbReference type="SUPFAM" id="SSF52540">
    <property type="entry name" value="P-loop containing nucleoside triphosphate hydrolases"/>
    <property type="match status" value="1"/>
</dbReference>
<dbReference type="InterPro" id="IPR004604">
    <property type="entry name" value="DNA_recomb/repair_RecN"/>
</dbReference>
<evidence type="ECO:0000256" key="3">
    <source>
        <dbReference type="ARBA" id="ARBA00021315"/>
    </source>
</evidence>
<name>A0A1M5EG93_9BACT</name>
<dbReference type="GO" id="GO:0006281">
    <property type="term" value="P:DNA repair"/>
    <property type="evidence" value="ECO:0007669"/>
    <property type="project" value="UniProtKB-KW"/>
</dbReference>
<evidence type="ECO:0000313" key="12">
    <source>
        <dbReference type="EMBL" id="SHF78082.1"/>
    </source>
</evidence>
<dbReference type="PANTHER" id="PTHR11059">
    <property type="entry name" value="DNA REPAIR PROTEIN RECN"/>
    <property type="match status" value="1"/>
</dbReference>
<evidence type="ECO:0000256" key="1">
    <source>
        <dbReference type="ARBA" id="ARBA00003618"/>
    </source>
</evidence>
<evidence type="ECO:0000259" key="11">
    <source>
        <dbReference type="Pfam" id="PF02463"/>
    </source>
</evidence>
<dbReference type="CDD" id="cd03241">
    <property type="entry name" value="ABC_RecN"/>
    <property type="match status" value="2"/>
</dbReference>
<organism evidence="12 13">
    <name type="scientific">Fodinibius roseus</name>
    <dbReference type="NCBI Taxonomy" id="1194090"/>
    <lineage>
        <taxon>Bacteria</taxon>
        <taxon>Pseudomonadati</taxon>
        <taxon>Balneolota</taxon>
        <taxon>Balneolia</taxon>
        <taxon>Balneolales</taxon>
        <taxon>Balneolaceae</taxon>
        <taxon>Fodinibius</taxon>
    </lineage>
</organism>
<evidence type="ECO:0000256" key="4">
    <source>
        <dbReference type="ARBA" id="ARBA00022741"/>
    </source>
</evidence>
<gene>
    <name evidence="12" type="ORF">SAMN05443144_11346</name>
</gene>
<dbReference type="PIRSF" id="PIRSF003128">
    <property type="entry name" value="RecN"/>
    <property type="match status" value="1"/>
</dbReference>
<comment type="similarity">
    <text evidence="2 9">Belongs to the RecN family.</text>
</comment>